<gene>
    <name evidence="14" type="primary">NUS1_3</name>
    <name evidence="14" type="ORF">g.97338</name>
</gene>
<keyword evidence="14" id="KW-0675">Receptor</keyword>
<sequence length="306" mass="34648">MATVGAVGVSHRLSRAPVRPSMQDLHIKFQRSIIWRLILGICWHVLHVLVSIVHFGSHVFQLLHHFLISRGILQKYKVLPLHKLESLGIVIDSEEAEDTSKVRRLLHWLSDIGVKHVILYDMEGVLKRSEASLRKWTNSSMTFCELDVHTLLLGQEKMSLEILSSSDGKEAVAKAATFLCSKYLKEDNLLGNQREPVFTETDIADALRTVGCGGSEPDLLLVFSPVRCHLGFPAWRLRYTEIVHMGTLKSMKYGAIVKAILDLSKKHQNYEFPRGSYHSRGIGGIYYCLWTIQCLFLSVLYVTCCS</sequence>
<evidence type="ECO:0000256" key="3">
    <source>
        <dbReference type="ARBA" id="ARBA00004922"/>
    </source>
</evidence>
<feature type="transmembrane region" description="Helical" evidence="13">
    <location>
        <begin position="33"/>
        <end position="55"/>
    </location>
</feature>
<evidence type="ECO:0000256" key="9">
    <source>
        <dbReference type="ARBA" id="ARBA00022842"/>
    </source>
</evidence>
<dbReference type="InterPro" id="IPR036424">
    <property type="entry name" value="UPP_synth-like_sf"/>
</dbReference>
<proteinExistence type="inferred from homology"/>
<protein>
    <recommendedName>
        <fullName evidence="5">ditrans,polycis-polyprenyl diphosphate synthase [(2E,6E)-farnesyldiphosphate specific]</fullName>
        <ecNumber evidence="5">2.5.1.87</ecNumber>
    </recommendedName>
</protein>
<evidence type="ECO:0000256" key="7">
    <source>
        <dbReference type="ARBA" id="ARBA00022692"/>
    </source>
</evidence>
<dbReference type="AlphaFoldDB" id="A0A1D1YZS4"/>
<comment type="similarity">
    <text evidence="4">Belongs to the UPP synthase family.</text>
</comment>
<dbReference type="SUPFAM" id="SSF64005">
    <property type="entry name" value="Undecaprenyl diphosphate synthase"/>
    <property type="match status" value="1"/>
</dbReference>
<evidence type="ECO:0000256" key="4">
    <source>
        <dbReference type="ARBA" id="ARBA00005432"/>
    </source>
</evidence>
<evidence type="ECO:0000313" key="14">
    <source>
        <dbReference type="EMBL" id="JAT60147.1"/>
    </source>
</evidence>
<evidence type="ECO:0000256" key="6">
    <source>
        <dbReference type="ARBA" id="ARBA00022679"/>
    </source>
</evidence>
<keyword evidence="8" id="KW-0256">Endoplasmic reticulum</keyword>
<comment type="pathway">
    <text evidence="3">Protein modification; protein glycosylation.</text>
</comment>
<evidence type="ECO:0000256" key="13">
    <source>
        <dbReference type="SAM" id="Phobius"/>
    </source>
</evidence>
<evidence type="ECO:0000256" key="12">
    <source>
        <dbReference type="ARBA" id="ARBA00047353"/>
    </source>
</evidence>
<comment type="cofactor">
    <cofactor evidence="1">
        <name>Mg(2+)</name>
        <dbReference type="ChEBI" id="CHEBI:18420"/>
    </cofactor>
</comment>
<reference evidence="14" key="1">
    <citation type="submission" date="2015-07" db="EMBL/GenBank/DDBJ databases">
        <title>Transcriptome Assembly of Anthurium amnicola.</title>
        <authorList>
            <person name="Suzuki J."/>
        </authorList>
    </citation>
    <scope>NUCLEOTIDE SEQUENCE</scope>
</reference>
<name>A0A1D1YZS4_9ARAE</name>
<keyword evidence="7 13" id="KW-0812">Transmembrane</keyword>
<dbReference type="GO" id="GO:1904423">
    <property type="term" value="C:dehydrodolichyl diphosphate synthase complex"/>
    <property type="evidence" value="ECO:0007669"/>
    <property type="project" value="InterPro"/>
</dbReference>
<dbReference type="UniPathway" id="UPA00378"/>
<evidence type="ECO:0000256" key="8">
    <source>
        <dbReference type="ARBA" id="ARBA00022824"/>
    </source>
</evidence>
<keyword evidence="6" id="KW-0808">Transferase</keyword>
<dbReference type="InterPro" id="IPR038887">
    <property type="entry name" value="Nus1/NgBR"/>
</dbReference>
<organism evidence="14">
    <name type="scientific">Anthurium amnicola</name>
    <dbReference type="NCBI Taxonomy" id="1678845"/>
    <lineage>
        <taxon>Eukaryota</taxon>
        <taxon>Viridiplantae</taxon>
        <taxon>Streptophyta</taxon>
        <taxon>Embryophyta</taxon>
        <taxon>Tracheophyta</taxon>
        <taxon>Spermatophyta</taxon>
        <taxon>Magnoliopsida</taxon>
        <taxon>Liliopsida</taxon>
        <taxon>Araceae</taxon>
        <taxon>Pothoideae</taxon>
        <taxon>Potheae</taxon>
        <taxon>Anthurium</taxon>
    </lineage>
</organism>
<evidence type="ECO:0000256" key="1">
    <source>
        <dbReference type="ARBA" id="ARBA00001946"/>
    </source>
</evidence>
<dbReference type="GO" id="GO:0045547">
    <property type="term" value="F:ditrans,polycis-polyprenyl diphosphate synthase [(2E,6E)-farnesyl diphosphate specific] activity"/>
    <property type="evidence" value="ECO:0007669"/>
    <property type="project" value="UniProtKB-EC"/>
</dbReference>
<keyword evidence="10 13" id="KW-1133">Transmembrane helix</keyword>
<evidence type="ECO:0000256" key="2">
    <source>
        <dbReference type="ARBA" id="ARBA00004586"/>
    </source>
</evidence>
<keyword evidence="11 13" id="KW-0472">Membrane</keyword>
<dbReference type="PANTHER" id="PTHR21528:SF0">
    <property type="entry name" value="DEHYDRODOLICHYL DIPHOSPHATE SYNTHASE COMPLEX SUBUNIT NUS1"/>
    <property type="match status" value="1"/>
</dbReference>
<dbReference type="EC" id="2.5.1.87" evidence="5"/>
<comment type="catalytic activity">
    <reaction evidence="12">
        <text>n isopentenyl diphosphate + (2E,6E)-farnesyl diphosphate = a di-trans,poly-cis-polyprenyl diphosphate + n diphosphate</text>
        <dbReference type="Rhea" id="RHEA:53008"/>
        <dbReference type="Rhea" id="RHEA-COMP:19494"/>
        <dbReference type="ChEBI" id="CHEBI:33019"/>
        <dbReference type="ChEBI" id="CHEBI:128769"/>
        <dbReference type="ChEBI" id="CHEBI:136960"/>
        <dbReference type="ChEBI" id="CHEBI:175763"/>
        <dbReference type="EC" id="2.5.1.87"/>
    </reaction>
</comment>
<dbReference type="PANTHER" id="PTHR21528">
    <property type="entry name" value="DEHYDRODOLICHYL DIPHOSPHATE SYNTHASE COMPLEX SUBUNIT NUS1"/>
    <property type="match status" value="1"/>
</dbReference>
<dbReference type="EMBL" id="GDJX01007789">
    <property type="protein sequence ID" value="JAT60147.1"/>
    <property type="molecule type" value="Transcribed_RNA"/>
</dbReference>
<keyword evidence="9" id="KW-0460">Magnesium</keyword>
<accession>A0A1D1YZS4</accession>
<dbReference type="Gene3D" id="3.40.1180.10">
    <property type="entry name" value="Decaprenyl diphosphate synthase-like"/>
    <property type="match status" value="1"/>
</dbReference>
<dbReference type="GO" id="GO:0005789">
    <property type="term" value="C:endoplasmic reticulum membrane"/>
    <property type="evidence" value="ECO:0007669"/>
    <property type="project" value="UniProtKB-SubCell"/>
</dbReference>
<evidence type="ECO:0000256" key="11">
    <source>
        <dbReference type="ARBA" id="ARBA00023136"/>
    </source>
</evidence>
<evidence type="ECO:0000256" key="10">
    <source>
        <dbReference type="ARBA" id="ARBA00022989"/>
    </source>
</evidence>
<comment type="subcellular location">
    <subcellularLocation>
        <location evidence="2">Endoplasmic reticulum membrane</location>
    </subcellularLocation>
</comment>
<feature type="transmembrane region" description="Helical" evidence="13">
    <location>
        <begin position="284"/>
        <end position="303"/>
    </location>
</feature>
<evidence type="ECO:0000256" key="5">
    <source>
        <dbReference type="ARBA" id="ARBA00012596"/>
    </source>
</evidence>